<sequence>MKKISFFTFSFPLMAAALCLTASLALEAVPFQESPSRYFSSEYASSVYSASRALPEASAQDLSGSGEEVCRLSGGPLVPPDEISGIPQARLQETSLLNLLHEVQIYYTGAQISAAPLLAEDSDIAGLEEGPVFESDLDRLYPSEDTLCVLEMSGEQLKQYMEWSAAYFNTYKKGDVTLSFSPDRDGSTYDLFSGICYEINLSKKPGRRIESLTWPDGSEIKDRESVTVAVSSSRAFSQLLTAGEIFQEGSSLPLLVKENASSIRDLIQDYLVDVKGGSLEAPSLTGNWRLTGIGWDDALHQEAAELINSGQLSLTDSENGTGRNISSLTVWDLNRIR</sequence>
<dbReference type="GO" id="GO:0016787">
    <property type="term" value="F:hydrolase activity"/>
    <property type="evidence" value="ECO:0007669"/>
    <property type="project" value="InterPro"/>
</dbReference>
<dbReference type="AlphaFoldDB" id="A0A9D1D8Y5"/>
<evidence type="ECO:0000259" key="2">
    <source>
        <dbReference type="Pfam" id="PF02872"/>
    </source>
</evidence>
<proteinExistence type="predicted"/>
<dbReference type="SUPFAM" id="SSF55816">
    <property type="entry name" value="5'-nucleotidase (syn. UDP-sugar hydrolase), C-terminal domain"/>
    <property type="match status" value="1"/>
</dbReference>
<keyword evidence="1" id="KW-0732">Signal</keyword>
<evidence type="ECO:0000313" key="4">
    <source>
        <dbReference type="Proteomes" id="UP000886757"/>
    </source>
</evidence>
<dbReference type="InterPro" id="IPR008334">
    <property type="entry name" value="5'-Nucleotdase_C"/>
</dbReference>
<dbReference type="InterPro" id="IPR036907">
    <property type="entry name" value="5'-Nucleotdase_C_sf"/>
</dbReference>
<feature type="domain" description="5'-Nucleotidase C-terminal" evidence="2">
    <location>
        <begin position="88"/>
        <end position="232"/>
    </location>
</feature>
<dbReference type="Proteomes" id="UP000886757">
    <property type="component" value="Unassembled WGS sequence"/>
</dbReference>
<dbReference type="PANTHER" id="PTHR11575:SF6">
    <property type="entry name" value="2',3'-CYCLIC-NUCLEOTIDE 2'-PHOSPHODIESTERASE_3'-NUCLEOTIDASE"/>
    <property type="match status" value="1"/>
</dbReference>
<name>A0A9D1D8Y5_9FIRM</name>
<gene>
    <name evidence="3" type="ORF">IAB31_06060</name>
</gene>
<reference evidence="3" key="1">
    <citation type="submission" date="2020-10" db="EMBL/GenBank/DDBJ databases">
        <authorList>
            <person name="Gilroy R."/>
        </authorList>
    </citation>
    <scope>NUCLEOTIDE SEQUENCE</scope>
    <source>
        <strain evidence="3">ChiSjej4B22-8148</strain>
    </source>
</reference>
<reference evidence="3" key="2">
    <citation type="journal article" date="2021" name="PeerJ">
        <title>Extensive microbial diversity within the chicken gut microbiome revealed by metagenomics and culture.</title>
        <authorList>
            <person name="Gilroy R."/>
            <person name="Ravi A."/>
            <person name="Getino M."/>
            <person name="Pursley I."/>
            <person name="Horton D.L."/>
            <person name="Alikhan N.F."/>
            <person name="Baker D."/>
            <person name="Gharbi K."/>
            <person name="Hall N."/>
            <person name="Watson M."/>
            <person name="Adriaenssens E.M."/>
            <person name="Foster-Nyarko E."/>
            <person name="Jarju S."/>
            <person name="Secka A."/>
            <person name="Antonio M."/>
            <person name="Oren A."/>
            <person name="Chaudhuri R.R."/>
            <person name="La Ragione R."/>
            <person name="Hildebrand F."/>
            <person name="Pallen M.J."/>
        </authorList>
    </citation>
    <scope>NUCLEOTIDE SEQUENCE</scope>
    <source>
        <strain evidence="3">ChiSjej4B22-8148</strain>
    </source>
</reference>
<organism evidence="3 4">
    <name type="scientific">Candidatus Choladousia intestinavium</name>
    <dbReference type="NCBI Taxonomy" id="2840727"/>
    <lineage>
        <taxon>Bacteria</taxon>
        <taxon>Bacillati</taxon>
        <taxon>Bacillota</taxon>
        <taxon>Clostridia</taxon>
        <taxon>Lachnospirales</taxon>
        <taxon>Lachnospiraceae</taxon>
        <taxon>Lachnospiraceae incertae sedis</taxon>
        <taxon>Candidatus Choladousia</taxon>
    </lineage>
</organism>
<dbReference type="Gene3D" id="3.90.780.10">
    <property type="entry name" value="5'-Nucleotidase, C-terminal domain"/>
    <property type="match status" value="1"/>
</dbReference>
<dbReference type="InterPro" id="IPR006179">
    <property type="entry name" value="5_nucleotidase/apyrase"/>
</dbReference>
<dbReference type="GO" id="GO:0009166">
    <property type="term" value="P:nucleotide catabolic process"/>
    <property type="evidence" value="ECO:0007669"/>
    <property type="project" value="InterPro"/>
</dbReference>
<dbReference type="EMBL" id="DVGK01000069">
    <property type="protein sequence ID" value="HIR13469.1"/>
    <property type="molecule type" value="Genomic_DNA"/>
</dbReference>
<dbReference type="PANTHER" id="PTHR11575">
    <property type="entry name" value="5'-NUCLEOTIDASE-RELATED"/>
    <property type="match status" value="1"/>
</dbReference>
<comment type="caution">
    <text evidence="3">The sequence shown here is derived from an EMBL/GenBank/DDBJ whole genome shotgun (WGS) entry which is preliminary data.</text>
</comment>
<dbReference type="GO" id="GO:0030288">
    <property type="term" value="C:outer membrane-bounded periplasmic space"/>
    <property type="evidence" value="ECO:0007669"/>
    <property type="project" value="TreeGrafter"/>
</dbReference>
<dbReference type="Pfam" id="PF02872">
    <property type="entry name" value="5_nucleotid_C"/>
    <property type="match status" value="1"/>
</dbReference>
<feature type="chain" id="PRO_5039109910" evidence="1">
    <location>
        <begin position="28"/>
        <end position="337"/>
    </location>
</feature>
<evidence type="ECO:0000256" key="1">
    <source>
        <dbReference type="SAM" id="SignalP"/>
    </source>
</evidence>
<protein>
    <submittedName>
        <fullName evidence="3">5'-nucleotidase C-terminal domain-containing protein</fullName>
    </submittedName>
</protein>
<feature type="signal peptide" evidence="1">
    <location>
        <begin position="1"/>
        <end position="27"/>
    </location>
</feature>
<accession>A0A9D1D8Y5</accession>
<evidence type="ECO:0000313" key="3">
    <source>
        <dbReference type="EMBL" id="HIR13469.1"/>
    </source>
</evidence>